<dbReference type="AlphaFoldDB" id="A0A4Q7VWR8"/>
<dbReference type="Proteomes" id="UP000293671">
    <property type="component" value="Unassembled WGS sequence"/>
</dbReference>
<evidence type="ECO:0000256" key="1">
    <source>
        <dbReference type="SAM" id="SignalP"/>
    </source>
</evidence>
<accession>A0A4Q7VWR8</accession>
<keyword evidence="1" id="KW-0732">Signal</keyword>
<feature type="chain" id="PRO_5020472887" evidence="1">
    <location>
        <begin position="31"/>
        <end position="200"/>
    </location>
</feature>
<evidence type="ECO:0000313" key="2">
    <source>
        <dbReference type="EMBL" id="RZU00888.1"/>
    </source>
</evidence>
<comment type="caution">
    <text evidence="2">The sequence shown here is derived from an EMBL/GenBank/DDBJ whole genome shotgun (WGS) entry which is preliminary data.</text>
</comment>
<organism evidence="2 3">
    <name type="scientific">Rivibacter subsaxonicus</name>
    <dbReference type="NCBI Taxonomy" id="457575"/>
    <lineage>
        <taxon>Bacteria</taxon>
        <taxon>Pseudomonadati</taxon>
        <taxon>Pseudomonadota</taxon>
        <taxon>Betaproteobacteria</taxon>
        <taxon>Burkholderiales</taxon>
        <taxon>Rivibacter</taxon>
    </lineage>
</organism>
<evidence type="ECO:0000313" key="3">
    <source>
        <dbReference type="Proteomes" id="UP000293671"/>
    </source>
</evidence>
<reference evidence="2 3" key="1">
    <citation type="submission" date="2019-02" db="EMBL/GenBank/DDBJ databases">
        <title>Genomic Encyclopedia of Type Strains, Phase IV (KMG-IV): sequencing the most valuable type-strain genomes for metagenomic binning, comparative biology and taxonomic classification.</title>
        <authorList>
            <person name="Goeker M."/>
        </authorList>
    </citation>
    <scope>NUCLEOTIDE SEQUENCE [LARGE SCALE GENOMIC DNA]</scope>
    <source>
        <strain evidence="2 3">DSM 19570</strain>
    </source>
</reference>
<proteinExistence type="predicted"/>
<name>A0A4Q7VWR8_9BURK</name>
<dbReference type="InterPro" id="IPR029033">
    <property type="entry name" value="His_PPase_superfam"/>
</dbReference>
<dbReference type="Gene3D" id="3.40.50.1240">
    <property type="entry name" value="Phosphoglycerate mutase-like"/>
    <property type="match status" value="1"/>
</dbReference>
<dbReference type="EMBL" id="SHKP01000005">
    <property type="protein sequence ID" value="RZU00888.1"/>
    <property type="molecule type" value="Genomic_DNA"/>
</dbReference>
<feature type="signal peptide" evidence="1">
    <location>
        <begin position="1"/>
        <end position="30"/>
    </location>
</feature>
<dbReference type="RefSeq" id="WP_130431316.1">
    <property type="nucleotide sequence ID" value="NZ_SHKP01000005.1"/>
</dbReference>
<keyword evidence="3" id="KW-1185">Reference proteome</keyword>
<gene>
    <name evidence="2" type="ORF">EV670_1601</name>
</gene>
<protein>
    <submittedName>
        <fullName evidence="2">Histidine phosphatase superfamily protein (Branch 1)</fullName>
    </submittedName>
</protein>
<dbReference type="OrthoDB" id="8685508at2"/>
<dbReference type="InterPro" id="IPR013078">
    <property type="entry name" value="His_Pase_superF_clade-1"/>
</dbReference>
<dbReference type="Pfam" id="PF00300">
    <property type="entry name" value="His_Phos_1"/>
    <property type="match status" value="1"/>
</dbReference>
<dbReference type="SUPFAM" id="SSF53254">
    <property type="entry name" value="Phosphoglycerate mutase-like"/>
    <property type="match status" value="1"/>
</dbReference>
<sequence>MSTLPALPSRRALLRALAAVVATQAPWSQAADDAPWPPAAIDALRRGGVVAAFRHANAPGTFDPPGFRLGDCSTQRNLDEAGRAQSKRLGERFARLGLQPAVVRASPWCRTLDTARLAFGQAQPWAALGSVRAAGTDEAQQLAELRAALAAVGAGRFEVWVSHQFTLTALAGEGLASGAGLLLRTGADSRPQIVARLSAD</sequence>
<dbReference type="CDD" id="cd07040">
    <property type="entry name" value="HP"/>
    <property type="match status" value="1"/>
</dbReference>